<dbReference type="AlphaFoldDB" id="A0AAE9LA31"/>
<evidence type="ECO:0000313" key="2">
    <source>
        <dbReference type="Proteomes" id="UP001055784"/>
    </source>
</evidence>
<name>A0AAE9LA31_PAEPO</name>
<proteinExistence type="predicted"/>
<dbReference type="EMBL" id="CP097770">
    <property type="protein sequence ID" value="URJ52972.2"/>
    <property type="molecule type" value="Genomic_DNA"/>
</dbReference>
<dbReference type="SUPFAM" id="SSF101898">
    <property type="entry name" value="NHL repeat"/>
    <property type="match status" value="1"/>
</dbReference>
<evidence type="ECO:0000313" key="1">
    <source>
        <dbReference type="EMBL" id="URJ52972.2"/>
    </source>
</evidence>
<sequence>MYPPVVNSPKTELTELITDKQTEITVANASVLLQGEGIAVLGNGDVAETITYASVEGNVLKGCVRGFEGVTRAWPVGTRISRNFTAADWNAAQNNIRELDATNKRIDDSFKLISPEMITFPAHAPFRSWQGVCTDGKYIYLTTDNPESGIQDDENIISVYDMYGNFVAEKRNAYTGKDSGGLFMSFGDISFIDGRLYVTAYNINSGGVIPYESRIVQYKTYDDGFHEISATDIGAGAAECIIDHDGFLWVSYHDQQVIKKFSKTLSLLESYPLPTTAKAYGGYQGIFGRMERYTQICTGLMPRGMSSQVELINLPLRIILFPTLKQLFRLLLVRHKACASTTGSIYSMIERRIK</sequence>
<accession>A0AAE9LA31</accession>
<reference evidence="1" key="1">
    <citation type="submission" date="2022-11" db="EMBL/GenBank/DDBJ databases">
        <authorList>
            <person name="Vasilchenko N.G."/>
            <person name="Prazdnova E.V."/>
            <person name="Gorovtsov A.V."/>
            <person name="Chistyakov V.A."/>
            <person name="Pak M.L."/>
        </authorList>
    </citation>
    <scope>NUCLEOTIDE SEQUENCE</scope>
    <source>
        <strain evidence="1">R 4.5</strain>
    </source>
</reference>
<gene>
    <name evidence="1" type="ORF">MF626_000104</name>
</gene>
<organism evidence="1 2">
    <name type="scientific">Paenibacillus polymyxa</name>
    <name type="common">Bacillus polymyxa</name>
    <dbReference type="NCBI Taxonomy" id="1406"/>
    <lineage>
        <taxon>Bacteria</taxon>
        <taxon>Bacillati</taxon>
        <taxon>Bacillota</taxon>
        <taxon>Bacilli</taxon>
        <taxon>Bacillales</taxon>
        <taxon>Paenibacillaceae</taxon>
        <taxon>Paenibacillus</taxon>
    </lineage>
</organism>
<dbReference type="Proteomes" id="UP001055784">
    <property type="component" value="Chromosome"/>
</dbReference>
<protein>
    <submittedName>
        <fullName evidence="1">Uncharacterized protein</fullName>
    </submittedName>
</protein>